<dbReference type="SMART" id="SM00857">
    <property type="entry name" value="Resolvase"/>
    <property type="match status" value="1"/>
</dbReference>
<dbReference type="Gene3D" id="3.40.50.1390">
    <property type="entry name" value="Resolvase, N-terminal catalytic domain"/>
    <property type="match status" value="1"/>
</dbReference>
<evidence type="ECO:0000313" key="5">
    <source>
        <dbReference type="Proteomes" id="UP000199696"/>
    </source>
</evidence>
<evidence type="ECO:0000256" key="2">
    <source>
        <dbReference type="SAM" id="MobiDB-lite"/>
    </source>
</evidence>
<dbReference type="STRING" id="227316.GA0070604_1018"/>
<dbReference type="PROSITE" id="PS51737">
    <property type="entry name" value="RECOMBINASE_DNA_BIND"/>
    <property type="match status" value="1"/>
</dbReference>
<feature type="compositionally biased region" description="Basic residues" evidence="2">
    <location>
        <begin position="1"/>
        <end position="10"/>
    </location>
</feature>
<dbReference type="GO" id="GO:0003677">
    <property type="term" value="F:DNA binding"/>
    <property type="evidence" value="ECO:0007669"/>
    <property type="project" value="InterPro"/>
</dbReference>
<feature type="region of interest" description="Disordered" evidence="2">
    <location>
        <begin position="1"/>
        <end position="24"/>
    </location>
</feature>
<dbReference type="Proteomes" id="UP000199696">
    <property type="component" value="Unassembled WGS sequence"/>
</dbReference>
<dbReference type="Pfam" id="PF00239">
    <property type="entry name" value="Resolvase"/>
    <property type="match status" value="1"/>
</dbReference>
<dbReference type="Pfam" id="PF07508">
    <property type="entry name" value="Recombinase"/>
    <property type="match status" value="1"/>
</dbReference>
<dbReference type="InterPro" id="IPR006119">
    <property type="entry name" value="Resolv_N"/>
</dbReference>
<gene>
    <name evidence="4" type="ORF">GA0070604_1018</name>
</gene>
<protein>
    <submittedName>
        <fullName evidence="4">Recombinase</fullName>
    </submittedName>
</protein>
<dbReference type="InterPro" id="IPR011109">
    <property type="entry name" value="DNA_bind_recombinase_dom"/>
</dbReference>
<organism evidence="4 5">
    <name type="scientific">Micromonospora eburnea</name>
    <dbReference type="NCBI Taxonomy" id="227316"/>
    <lineage>
        <taxon>Bacteria</taxon>
        <taxon>Bacillati</taxon>
        <taxon>Actinomycetota</taxon>
        <taxon>Actinomycetes</taxon>
        <taxon>Micromonosporales</taxon>
        <taxon>Micromonosporaceae</taxon>
        <taxon>Micromonospora</taxon>
    </lineage>
</organism>
<evidence type="ECO:0000313" key="4">
    <source>
        <dbReference type="EMBL" id="SCL45558.1"/>
    </source>
</evidence>
<dbReference type="InterPro" id="IPR038109">
    <property type="entry name" value="DNA_bind_recomb_sf"/>
</dbReference>
<dbReference type="GO" id="GO:0000150">
    <property type="term" value="F:DNA strand exchange activity"/>
    <property type="evidence" value="ECO:0007669"/>
    <property type="project" value="InterPro"/>
</dbReference>
<dbReference type="InterPro" id="IPR036162">
    <property type="entry name" value="Resolvase-like_N_sf"/>
</dbReference>
<reference evidence="5" key="1">
    <citation type="submission" date="2016-06" db="EMBL/GenBank/DDBJ databases">
        <authorList>
            <person name="Varghese N."/>
            <person name="Submissions Spin"/>
        </authorList>
    </citation>
    <scope>NUCLEOTIDE SEQUENCE [LARGE SCALE GENOMIC DNA]</scope>
    <source>
        <strain evidence="5">DSM 44814</strain>
    </source>
</reference>
<feature type="coiled-coil region" evidence="1">
    <location>
        <begin position="390"/>
        <end position="417"/>
    </location>
</feature>
<dbReference type="CDD" id="cd00338">
    <property type="entry name" value="Ser_Recombinase"/>
    <property type="match status" value="1"/>
</dbReference>
<sequence>MVRRKARSGNRGRFDSKDALSAGGADVRALRYQRASQDKKEQGKSVHDQGVLNLAEITKRSWTDAGSFTDNHRSASRRATKEREQFELLIEQIRAGKGDVLVVWEISRKERDLAVFVKIRDMCHEVGLNFWLVGGVLYDLRDKNDRMMLGFQAVQAEWMADSIRDNVLRGIVGAAEAGRPHGKVTYGYRRIYDQRTRALLRQEPDTEIRTAVATDGTVTQYSRAQVVRDNFRKVSEGMPLIAVEAELNRLGIPASEGGLWRRGILRKQVMNPAYIGKRVLRGEIVGDGIWPALVEEETYWSVVRMLGDPSRTTTRPARAVHLLSYLVRCGVCDGPLSSQKVNRHGWTGQVYSCLHKRCAAVKAEYLDEYVQRTVVAWLSRPDVYDILTAASATDEEVAHARAEAQRLRGELEDWRKLGEEGEVTAIAYARAEKGLLAQIAEHEQRAADAGIPAVLRGRIGDEAVQAWQELGDDIAVKREIIRLVADIKLLRAGFKGERRTFGRHRLDWRWKFGPQDQQAA</sequence>
<keyword evidence="5" id="KW-1185">Reference proteome</keyword>
<evidence type="ECO:0000259" key="3">
    <source>
        <dbReference type="PROSITE" id="PS51737"/>
    </source>
</evidence>
<dbReference type="PANTHER" id="PTHR30461:SF23">
    <property type="entry name" value="DNA RECOMBINASE-RELATED"/>
    <property type="match status" value="1"/>
</dbReference>
<dbReference type="OrthoDB" id="4500247at2"/>
<dbReference type="RefSeq" id="WP_091114967.1">
    <property type="nucleotide sequence ID" value="NZ_FMHY01000002.1"/>
</dbReference>
<dbReference type="SUPFAM" id="SSF53041">
    <property type="entry name" value="Resolvase-like"/>
    <property type="match status" value="1"/>
</dbReference>
<dbReference type="EMBL" id="FMHY01000002">
    <property type="protein sequence ID" value="SCL45558.1"/>
    <property type="molecule type" value="Genomic_DNA"/>
</dbReference>
<feature type="domain" description="Recombinase" evidence="3">
    <location>
        <begin position="204"/>
        <end position="312"/>
    </location>
</feature>
<dbReference type="AlphaFoldDB" id="A0A1C6TV57"/>
<dbReference type="Gene3D" id="3.90.1750.20">
    <property type="entry name" value="Putative Large Serine Recombinase, Chain B, Domain 2"/>
    <property type="match status" value="1"/>
</dbReference>
<proteinExistence type="predicted"/>
<dbReference type="PANTHER" id="PTHR30461">
    <property type="entry name" value="DNA-INVERTASE FROM LAMBDOID PROPHAGE"/>
    <property type="match status" value="1"/>
</dbReference>
<accession>A0A1C6TV57</accession>
<name>A0A1C6TV57_9ACTN</name>
<keyword evidence="1" id="KW-0175">Coiled coil</keyword>
<dbReference type="InterPro" id="IPR050639">
    <property type="entry name" value="SSR_resolvase"/>
</dbReference>
<evidence type="ECO:0000256" key="1">
    <source>
        <dbReference type="SAM" id="Coils"/>
    </source>
</evidence>